<keyword evidence="1" id="KW-0521">NADP</keyword>
<dbReference type="EMBL" id="CP126665">
    <property type="protein sequence ID" value="WKA10166.1"/>
    <property type="molecule type" value="Genomic_DNA"/>
</dbReference>
<keyword evidence="2" id="KW-0560">Oxidoreductase</keyword>
<gene>
    <name evidence="4" type="ORF">VitviT2T_027753</name>
</gene>
<sequence>MEGGRTDQNEGGGKGSVCVTGATGFIGSWLVMRLLQRGYYVHGTVRDPADHGKVKHLLELPKAGTHLSLWRADLKEEGSFDDAIQGCVGVFHVASPMDISVKDAENEMIKPTVNGMLDIMRACTKAKSVKRLIYTSTTGTISTGPQPPPLEFDESFWTDIDYCKAQKMTAWMYYVAKTTAEKVAWEFAKEKGLDLVTIHPPFVIGPFISPSLSVGAKISLALLTGDERSYVLLTRGQAVHVEDLCNAHIYLFEHPEARGRYICSSHCFEITELARSLSNKYPEYNIPAKFEGMDQFPKPVPLSSKKLLDLGYKFQYNSEEYDIGDVCAEAIESCREKGLLPLPADKWKKERMMEVGRQCLRDGGLRIHRIMAGNAEKVKHLLELHKASTHPSLWRADLNEEGSFDDAIQGCIGVFHVASPMTTIQDVQFTFELATKNINLMHVNLLSFEPIDKKTRTSVPRWPDPLKIMVEIAECYCDQTYGLMILEAINIVPDIMRACTKAKTVKRFIYTSTTGTITVGPEPLPLEYDESFWTDVDYCKAQKMTAWMYFIAKTTAEKAAWEGHRLKYNHDGGEKGTVCVTGASGFIGSWLVMKLLQRGYYVHATVRDPGNVEKVKHLLELPKASTHLSLWRADLKEEGSFDDAIQGCIGVFHVASPMDISTQDAQNEVIDPTVNGVLDIMRACTKAKTVKRFIYTSTTGTITVGPEPLPLEYDESFWTDVDYCKAQKMTAWMYFIAKTTAEKAAWEFAKEKGLDVVTIQPPVVVGPFVTPSLPPSAKLVLAVLTGEEAGCNLLARGRAVHVDDLCDAHIYLFEHPEAKGRYICSSHCFNIIELARSLSLKYSEYNIPTKFEGVDESLKSIPCSSRKLLDLGYKFKYNSEEYDIGDLCSGAIESCKEKGLMPSPGAT</sequence>
<organism evidence="4 5">
    <name type="scientific">Vitis vinifera</name>
    <name type="common">Grape</name>
    <dbReference type="NCBI Taxonomy" id="29760"/>
    <lineage>
        <taxon>Eukaryota</taxon>
        <taxon>Viridiplantae</taxon>
        <taxon>Streptophyta</taxon>
        <taxon>Embryophyta</taxon>
        <taxon>Tracheophyta</taxon>
        <taxon>Spermatophyta</taxon>
        <taxon>Magnoliopsida</taxon>
        <taxon>eudicotyledons</taxon>
        <taxon>Gunneridae</taxon>
        <taxon>Pentapetalae</taxon>
        <taxon>rosids</taxon>
        <taxon>Vitales</taxon>
        <taxon>Vitaceae</taxon>
        <taxon>Viteae</taxon>
        <taxon>Vitis</taxon>
    </lineage>
</organism>
<evidence type="ECO:0000313" key="5">
    <source>
        <dbReference type="Proteomes" id="UP001227230"/>
    </source>
</evidence>
<protein>
    <recommendedName>
        <fullName evidence="3">NAD-dependent epimerase/dehydratase domain-containing protein</fullName>
    </recommendedName>
</protein>
<dbReference type="InterPro" id="IPR036291">
    <property type="entry name" value="NAD(P)-bd_dom_sf"/>
</dbReference>
<feature type="domain" description="NAD-dependent epimerase/dehydratase" evidence="3">
    <location>
        <begin position="17"/>
        <end position="257"/>
    </location>
</feature>
<dbReference type="Gene3D" id="3.40.50.720">
    <property type="entry name" value="NAD(P)-binding Rossmann-like Domain"/>
    <property type="match status" value="4"/>
</dbReference>
<dbReference type="SUPFAM" id="SSF51735">
    <property type="entry name" value="NAD(P)-binding Rossmann-fold domains"/>
    <property type="match status" value="3"/>
</dbReference>
<evidence type="ECO:0000256" key="2">
    <source>
        <dbReference type="ARBA" id="ARBA00023002"/>
    </source>
</evidence>
<dbReference type="PANTHER" id="PTHR10366:SF713">
    <property type="entry name" value="NAD-DEPENDENT EPIMERASE_DEHYDRATASE DOMAIN-CONTAINING PROTEIN"/>
    <property type="match status" value="1"/>
</dbReference>
<name>A0ABY9DT85_VITVI</name>
<accession>A0ABY9DT85</accession>
<feature type="domain" description="NAD-dependent epimerase/dehydratase" evidence="3">
    <location>
        <begin position="578"/>
        <end position="820"/>
    </location>
</feature>
<dbReference type="CDD" id="cd08958">
    <property type="entry name" value="FR_SDR_e"/>
    <property type="match status" value="2"/>
</dbReference>
<evidence type="ECO:0000256" key="1">
    <source>
        <dbReference type="ARBA" id="ARBA00022857"/>
    </source>
</evidence>
<dbReference type="InterPro" id="IPR001509">
    <property type="entry name" value="Epimerase_deHydtase"/>
</dbReference>
<dbReference type="Proteomes" id="UP001227230">
    <property type="component" value="Chromosome 18"/>
</dbReference>
<keyword evidence="5" id="KW-1185">Reference proteome</keyword>
<evidence type="ECO:0000313" key="4">
    <source>
        <dbReference type="EMBL" id="WKA10166.1"/>
    </source>
</evidence>
<dbReference type="Pfam" id="PF01370">
    <property type="entry name" value="Epimerase"/>
    <property type="match status" value="2"/>
</dbReference>
<dbReference type="InterPro" id="IPR050425">
    <property type="entry name" value="NAD(P)_dehydrat-like"/>
</dbReference>
<reference evidence="4 5" key="1">
    <citation type="journal article" date="2023" name="Hortic Res">
        <title>The complete reference genome for grapevine (Vitis vinifera L.) genetics and breeding.</title>
        <authorList>
            <person name="Shi X."/>
            <person name="Cao S."/>
            <person name="Wang X."/>
            <person name="Huang S."/>
            <person name="Wang Y."/>
            <person name="Liu Z."/>
            <person name="Liu W."/>
            <person name="Leng X."/>
            <person name="Peng Y."/>
            <person name="Wang N."/>
            <person name="Wang Y."/>
            <person name="Ma Z."/>
            <person name="Xu X."/>
            <person name="Zhang F."/>
            <person name="Xue H."/>
            <person name="Zhong H."/>
            <person name="Wang Y."/>
            <person name="Zhang K."/>
            <person name="Velt A."/>
            <person name="Avia K."/>
            <person name="Holtgrawe D."/>
            <person name="Grimplet J."/>
            <person name="Matus J.T."/>
            <person name="Ware D."/>
            <person name="Wu X."/>
            <person name="Wang H."/>
            <person name="Liu C."/>
            <person name="Fang Y."/>
            <person name="Rustenholz C."/>
            <person name="Cheng Z."/>
            <person name="Xiao H."/>
            <person name="Zhou Y."/>
        </authorList>
    </citation>
    <scope>NUCLEOTIDE SEQUENCE [LARGE SCALE GENOMIC DNA]</scope>
    <source>
        <strain evidence="5">cv. Pinot noir / PN40024</strain>
        <tissue evidence="4">Leaf</tissue>
    </source>
</reference>
<dbReference type="PANTHER" id="PTHR10366">
    <property type="entry name" value="NAD DEPENDENT EPIMERASE/DEHYDRATASE"/>
    <property type="match status" value="1"/>
</dbReference>
<evidence type="ECO:0000259" key="3">
    <source>
        <dbReference type="Pfam" id="PF01370"/>
    </source>
</evidence>
<proteinExistence type="predicted"/>